<dbReference type="Pfam" id="PF05699">
    <property type="entry name" value="Dimer_Tnp_hAT"/>
    <property type="match status" value="1"/>
</dbReference>
<evidence type="ECO:0000313" key="2">
    <source>
        <dbReference type="EMBL" id="KAK9976668.1"/>
    </source>
</evidence>
<dbReference type="AlphaFoldDB" id="A0AAW2AU69"/>
<dbReference type="EMBL" id="JAWDJR010000004">
    <property type="protein sequence ID" value="KAK9976668.1"/>
    <property type="molecule type" value="Genomic_DNA"/>
</dbReference>
<comment type="caution">
    <text evidence="2">The sequence shown here is derived from an EMBL/GenBank/DDBJ whole genome shotgun (WGS) entry which is preliminary data.</text>
</comment>
<protein>
    <recommendedName>
        <fullName evidence="1">HAT C-terminal dimerisation domain-containing protein</fullName>
    </recommendedName>
</protein>
<feature type="domain" description="HAT C-terminal dimerisation" evidence="1">
    <location>
        <begin position="9"/>
        <end position="49"/>
    </location>
</feature>
<reference evidence="2 3" key="1">
    <citation type="submission" date="2024-05" db="EMBL/GenBank/DDBJ databases">
        <title>A high-quality chromosomal-level genome assembly of Topmouth culter (Culter alburnus).</title>
        <authorList>
            <person name="Zhao H."/>
        </authorList>
    </citation>
    <scope>NUCLEOTIDE SEQUENCE [LARGE SCALE GENOMIC DNA]</scope>
    <source>
        <strain evidence="2">CATC2023</strain>
        <tissue evidence="2">Muscle</tissue>
    </source>
</reference>
<feature type="non-terminal residue" evidence="2">
    <location>
        <position position="1"/>
    </location>
</feature>
<name>A0AAW2AU69_CULAL</name>
<proteinExistence type="predicted"/>
<accession>A0AAW2AU69</accession>
<dbReference type="Proteomes" id="UP001479290">
    <property type="component" value="Unassembled WGS sequence"/>
</dbReference>
<dbReference type="GO" id="GO:0046983">
    <property type="term" value="F:protein dimerization activity"/>
    <property type="evidence" value="ECO:0007669"/>
    <property type="project" value="InterPro"/>
</dbReference>
<feature type="non-terminal residue" evidence="2">
    <location>
        <position position="88"/>
    </location>
</feature>
<dbReference type="InterPro" id="IPR008906">
    <property type="entry name" value="HATC_C_dom"/>
</dbReference>
<sequence>VTESTELLEVVAFVFSIPISNAYAEKVFSHMEDVWSDKRNRLSVAMVKSELQVRLNFKLSCTEFKTFIEEQKPLIAAAKGNTKYSWKT</sequence>
<evidence type="ECO:0000313" key="3">
    <source>
        <dbReference type="Proteomes" id="UP001479290"/>
    </source>
</evidence>
<evidence type="ECO:0000259" key="1">
    <source>
        <dbReference type="Pfam" id="PF05699"/>
    </source>
</evidence>
<organism evidence="2 3">
    <name type="scientific">Culter alburnus</name>
    <name type="common">Topmouth culter</name>
    <dbReference type="NCBI Taxonomy" id="194366"/>
    <lineage>
        <taxon>Eukaryota</taxon>
        <taxon>Metazoa</taxon>
        <taxon>Chordata</taxon>
        <taxon>Craniata</taxon>
        <taxon>Vertebrata</taxon>
        <taxon>Euteleostomi</taxon>
        <taxon>Actinopterygii</taxon>
        <taxon>Neopterygii</taxon>
        <taxon>Teleostei</taxon>
        <taxon>Ostariophysi</taxon>
        <taxon>Cypriniformes</taxon>
        <taxon>Xenocyprididae</taxon>
        <taxon>Xenocypridinae</taxon>
        <taxon>Culter</taxon>
    </lineage>
</organism>
<keyword evidence="3" id="KW-1185">Reference proteome</keyword>
<gene>
    <name evidence="2" type="ORF">ABG768_021873</name>
</gene>